<evidence type="ECO:0000313" key="10">
    <source>
        <dbReference type="EMBL" id="GAA3839892.1"/>
    </source>
</evidence>
<name>A0ABP7JB77_9ACTN</name>
<evidence type="ECO:0000313" key="11">
    <source>
        <dbReference type="Proteomes" id="UP001500888"/>
    </source>
</evidence>
<dbReference type="Pfam" id="PF05103">
    <property type="entry name" value="DivIVA"/>
    <property type="match status" value="1"/>
</dbReference>
<dbReference type="EMBL" id="BAAAZR010000043">
    <property type="protein sequence ID" value="GAA3839892.1"/>
    <property type="molecule type" value="Genomic_DNA"/>
</dbReference>
<keyword evidence="6 9" id="KW-0175">Coiled coil</keyword>
<dbReference type="PANTHER" id="PTHR35794">
    <property type="entry name" value="CELL DIVISION PROTEIN DIVIVA"/>
    <property type="match status" value="1"/>
</dbReference>
<keyword evidence="11" id="KW-1185">Reference proteome</keyword>
<evidence type="ECO:0000256" key="1">
    <source>
        <dbReference type="ARBA" id="ARBA00004496"/>
    </source>
</evidence>
<dbReference type="NCBIfam" id="TIGR03544">
    <property type="entry name" value="DivI1A_domain"/>
    <property type="match status" value="1"/>
</dbReference>
<keyword evidence="4" id="KW-0963">Cytoplasm</keyword>
<dbReference type="InterPro" id="IPR007793">
    <property type="entry name" value="DivIVA_fam"/>
</dbReference>
<evidence type="ECO:0000256" key="8">
    <source>
        <dbReference type="ARBA" id="ARBA00031737"/>
    </source>
</evidence>
<dbReference type="InterPro" id="IPR019933">
    <property type="entry name" value="DivIVA_domain"/>
</dbReference>
<keyword evidence="5" id="KW-0132">Cell division</keyword>
<evidence type="ECO:0000256" key="6">
    <source>
        <dbReference type="ARBA" id="ARBA00023054"/>
    </source>
</evidence>
<organism evidence="10 11">
    <name type="scientific">Sphaerisporangium flaviroseum</name>
    <dbReference type="NCBI Taxonomy" id="509199"/>
    <lineage>
        <taxon>Bacteria</taxon>
        <taxon>Bacillati</taxon>
        <taxon>Actinomycetota</taxon>
        <taxon>Actinomycetes</taxon>
        <taxon>Streptosporangiales</taxon>
        <taxon>Streptosporangiaceae</taxon>
        <taxon>Sphaerisporangium</taxon>
    </lineage>
</organism>
<gene>
    <name evidence="10" type="ORF">GCM10022226_72770</name>
</gene>
<accession>A0ABP7JB77</accession>
<reference evidence="11" key="1">
    <citation type="journal article" date="2019" name="Int. J. Syst. Evol. Microbiol.">
        <title>The Global Catalogue of Microorganisms (GCM) 10K type strain sequencing project: providing services to taxonomists for standard genome sequencing and annotation.</title>
        <authorList>
            <consortium name="The Broad Institute Genomics Platform"/>
            <consortium name="The Broad Institute Genome Sequencing Center for Infectious Disease"/>
            <person name="Wu L."/>
            <person name="Ma J."/>
        </authorList>
    </citation>
    <scope>NUCLEOTIDE SEQUENCE [LARGE SCALE GENOMIC DNA]</scope>
    <source>
        <strain evidence="11">JCM 16908</strain>
    </source>
</reference>
<keyword evidence="7" id="KW-0131">Cell cycle</keyword>
<evidence type="ECO:0000256" key="2">
    <source>
        <dbReference type="ARBA" id="ARBA00009008"/>
    </source>
</evidence>
<evidence type="ECO:0000256" key="4">
    <source>
        <dbReference type="ARBA" id="ARBA00022490"/>
    </source>
</evidence>
<evidence type="ECO:0000256" key="3">
    <source>
        <dbReference type="ARBA" id="ARBA00018787"/>
    </source>
</evidence>
<proteinExistence type="inferred from homology"/>
<feature type="coiled-coil region" evidence="9">
    <location>
        <begin position="100"/>
        <end position="146"/>
    </location>
</feature>
<dbReference type="Gene3D" id="6.10.250.660">
    <property type="match status" value="1"/>
</dbReference>
<dbReference type="RefSeq" id="WP_344951345.1">
    <property type="nucleotide sequence ID" value="NZ_BAAAZR010000043.1"/>
</dbReference>
<dbReference type="PANTHER" id="PTHR35794:SF2">
    <property type="entry name" value="CELL DIVISION PROTEIN DIVIVA"/>
    <property type="match status" value="1"/>
</dbReference>
<protein>
    <recommendedName>
        <fullName evidence="3">Cell wall synthesis protein Wag31</fullName>
    </recommendedName>
    <alternativeName>
        <fullName evidence="8">Antigen 84</fullName>
    </alternativeName>
</protein>
<comment type="subcellular location">
    <subcellularLocation>
        <location evidence="1">Cytoplasm</location>
    </subcellularLocation>
</comment>
<evidence type="ECO:0000256" key="7">
    <source>
        <dbReference type="ARBA" id="ARBA00023306"/>
    </source>
</evidence>
<dbReference type="Proteomes" id="UP001500888">
    <property type="component" value="Unassembled WGS sequence"/>
</dbReference>
<comment type="caution">
    <text evidence="10">The sequence shown here is derived from an EMBL/GenBank/DDBJ whole genome shotgun (WGS) entry which is preliminary data.</text>
</comment>
<evidence type="ECO:0000256" key="9">
    <source>
        <dbReference type="SAM" id="Coils"/>
    </source>
</evidence>
<evidence type="ECO:0000256" key="5">
    <source>
        <dbReference type="ARBA" id="ARBA00022618"/>
    </source>
</evidence>
<comment type="similarity">
    <text evidence="2">Belongs to the DivIVA family.</text>
</comment>
<sequence>MTVEMTWEGPRRDRRPLTPDRIRNQAFPRTKIGHRGYSSEEVHAFLHRVAEDVAAGDKEKADLRAEIDRLKHWYADHGVDVDDSGTRREARLSVDAVNILSRAQQTADAQIAEAEDYARRLVAQARHQYEEILQEAQQRAEEAARQAVTVYRSGDGVQTAEAEELERRIAYLRTFTEVTQVQLRAVLEGLSHQVDKLGSVPEPVPKP</sequence>